<keyword evidence="3" id="KW-1185">Reference proteome</keyword>
<dbReference type="AlphaFoldDB" id="A0AA87ZM68"/>
<comment type="caution">
    <text evidence="2">The sequence shown here is derived from an EMBL/GenBank/DDBJ whole genome shotgun (WGS) entry which is preliminary data.</text>
</comment>
<sequence>MPPRRQPAANAATLPAKLVEKVASLHQKVTALIQQVAATSHSISNSESNDDIERIFDPIFDKSGDEGEGKKITVDSIFDPIYDEYVGEEEDQIVNFSPTFNESDGEEEEEDQFSFDPFFDEIEREDECPIFDEGTPNSRTNSRQPRENDEAILGNKSC</sequence>
<feature type="region of interest" description="Disordered" evidence="1">
    <location>
        <begin position="89"/>
        <end position="112"/>
    </location>
</feature>
<protein>
    <submittedName>
        <fullName evidence="2">Uncharacterized protein</fullName>
    </submittedName>
</protein>
<name>A0AA87ZM68_FICCA</name>
<accession>A0AA87ZM68</accession>
<evidence type="ECO:0000313" key="3">
    <source>
        <dbReference type="Proteomes" id="UP001187192"/>
    </source>
</evidence>
<evidence type="ECO:0000313" key="2">
    <source>
        <dbReference type="EMBL" id="GMN38733.1"/>
    </source>
</evidence>
<proteinExistence type="predicted"/>
<evidence type="ECO:0000256" key="1">
    <source>
        <dbReference type="SAM" id="MobiDB-lite"/>
    </source>
</evidence>
<gene>
    <name evidence="2" type="ORF">TIFTF001_007967</name>
</gene>
<feature type="region of interest" description="Disordered" evidence="1">
    <location>
        <begin position="127"/>
        <end position="158"/>
    </location>
</feature>
<reference evidence="2" key="1">
    <citation type="submission" date="2023-07" db="EMBL/GenBank/DDBJ databases">
        <title>draft genome sequence of fig (Ficus carica).</title>
        <authorList>
            <person name="Takahashi T."/>
            <person name="Nishimura K."/>
        </authorList>
    </citation>
    <scope>NUCLEOTIDE SEQUENCE</scope>
</reference>
<dbReference type="Proteomes" id="UP001187192">
    <property type="component" value="Unassembled WGS sequence"/>
</dbReference>
<feature type="compositionally biased region" description="Acidic residues" evidence="1">
    <location>
        <begin position="103"/>
        <end position="112"/>
    </location>
</feature>
<organism evidence="2 3">
    <name type="scientific">Ficus carica</name>
    <name type="common">Common fig</name>
    <dbReference type="NCBI Taxonomy" id="3494"/>
    <lineage>
        <taxon>Eukaryota</taxon>
        <taxon>Viridiplantae</taxon>
        <taxon>Streptophyta</taxon>
        <taxon>Embryophyta</taxon>
        <taxon>Tracheophyta</taxon>
        <taxon>Spermatophyta</taxon>
        <taxon>Magnoliopsida</taxon>
        <taxon>eudicotyledons</taxon>
        <taxon>Gunneridae</taxon>
        <taxon>Pentapetalae</taxon>
        <taxon>rosids</taxon>
        <taxon>fabids</taxon>
        <taxon>Rosales</taxon>
        <taxon>Moraceae</taxon>
        <taxon>Ficeae</taxon>
        <taxon>Ficus</taxon>
    </lineage>
</organism>
<dbReference type="EMBL" id="BTGU01000008">
    <property type="protein sequence ID" value="GMN38733.1"/>
    <property type="molecule type" value="Genomic_DNA"/>
</dbReference>